<comment type="caution">
    <text evidence="4">The sequence shown here is derived from an EMBL/GenBank/DDBJ whole genome shotgun (WGS) entry which is preliminary data.</text>
</comment>
<organism evidence="4 5">
    <name type="scientific">Artemia franciscana</name>
    <name type="common">Brine shrimp</name>
    <name type="synonym">Artemia sanfranciscana</name>
    <dbReference type="NCBI Taxonomy" id="6661"/>
    <lineage>
        <taxon>Eukaryota</taxon>
        <taxon>Metazoa</taxon>
        <taxon>Ecdysozoa</taxon>
        <taxon>Arthropoda</taxon>
        <taxon>Crustacea</taxon>
        <taxon>Branchiopoda</taxon>
        <taxon>Anostraca</taxon>
        <taxon>Artemiidae</taxon>
        <taxon>Artemia</taxon>
    </lineage>
</organism>
<comment type="similarity">
    <text evidence="1">Belongs to the DCC1 family.</text>
</comment>
<name>A0AA88I1G0_ARTSF</name>
<dbReference type="PANTHER" id="PTHR13395">
    <property type="entry name" value="SISTER CHROMATID COHESION PROTEIN DCC1-RELATED"/>
    <property type="match status" value="1"/>
</dbReference>
<dbReference type="GO" id="GO:0034088">
    <property type="term" value="P:maintenance of mitotic sister chromatid cohesion"/>
    <property type="evidence" value="ECO:0007669"/>
    <property type="project" value="TreeGrafter"/>
</dbReference>
<dbReference type="AlphaFoldDB" id="A0AA88I1G0"/>
<gene>
    <name evidence="4" type="ORF">QYM36_003476</name>
</gene>
<evidence type="ECO:0000256" key="2">
    <source>
        <dbReference type="ARBA" id="ARBA00017682"/>
    </source>
</evidence>
<dbReference type="Pfam" id="PF09724">
    <property type="entry name" value="Dcc1"/>
    <property type="match status" value="1"/>
</dbReference>
<dbReference type="GO" id="GO:0031390">
    <property type="term" value="C:Ctf18 RFC-like complex"/>
    <property type="evidence" value="ECO:0007669"/>
    <property type="project" value="InterPro"/>
</dbReference>
<dbReference type="InterPro" id="IPR019128">
    <property type="entry name" value="Dcc1"/>
</dbReference>
<dbReference type="GO" id="GO:0000775">
    <property type="term" value="C:chromosome, centromeric region"/>
    <property type="evidence" value="ECO:0007669"/>
    <property type="project" value="TreeGrafter"/>
</dbReference>
<accession>A0AA88I1G0</accession>
<evidence type="ECO:0000256" key="1">
    <source>
        <dbReference type="ARBA" id="ARBA00007017"/>
    </source>
</evidence>
<dbReference type="GO" id="GO:0000785">
    <property type="term" value="C:chromatin"/>
    <property type="evidence" value="ECO:0007669"/>
    <property type="project" value="TreeGrafter"/>
</dbReference>
<keyword evidence="5" id="KW-1185">Reference proteome</keyword>
<proteinExistence type="inferred from homology"/>
<evidence type="ECO:0000313" key="4">
    <source>
        <dbReference type="EMBL" id="KAK2721208.1"/>
    </source>
</evidence>
<sequence>MSRSLENVLTVIEKAKLDDDSLLSLSQLVYYSGDINQENSKVFELPKELLEDLKSQKRFVIRGNENDSAVLCTDSATYDMTEAETSNLLLAVPELSVPQEIPESEEGRVLKIIEVRKAFQTYFELKPTKPKLKRLREMLQSRLYNGPELEMEVDSKTLTFDELCGRIQASEKELKDALDENHAFILNGEFRILDIDYCYRTWSLIEGVKEENSWSLNSMKKSVILESISHISPVYVIEAFLKRFCHISDEDEDIISLNHEEIARFFGEFLFNRNQQYSLTEFLSYWQESVPEGVVVDIKHLSGLAIAKPESQPPVIRFFPEYDLPEDVPQRFMALFAMKPKWTLEEITPYLIRLVSSSKDVNALLTKHSRASVVNGVRYFSAKHGN</sequence>
<evidence type="ECO:0000256" key="3">
    <source>
        <dbReference type="ARBA" id="ARBA00022705"/>
    </source>
</evidence>
<dbReference type="GO" id="GO:0006260">
    <property type="term" value="P:DNA replication"/>
    <property type="evidence" value="ECO:0007669"/>
    <property type="project" value="UniProtKB-KW"/>
</dbReference>
<dbReference type="EMBL" id="JAVRJZ010000006">
    <property type="protein sequence ID" value="KAK2721208.1"/>
    <property type="molecule type" value="Genomic_DNA"/>
</dbReference>
<dbReference type="PANTHER" id="PTHR13395:SF6">
    <property type="entry name" value="SISTER CHROMATID COHESION PROTEIN DCC1"/>
    <property type="match status" value="1"/>
</dbReference>
<keyword evidence="3" id="KW-0235">DNA replication</keyword>
<evidence type="ECO:0000313" key="5">
    <source>
        <dbReference type="Proteomes" id="UP001187531"/>
    </source>
</evidence>
<reference evidence="4" key="1">
    <citation type="submission" date="2023-07" db="EMBL/GenBank/DDBJ databases">
        <title>Chromosome-level genome assembly of Artemia franciscana.</title>
        <authorList>
            <person name="Jo E."/>
        </authorList>
    </citation>
    <scope>NUCLEOTIDE SEQUENCE</scope>
    <source>
        <tissue evidence="4">Whole body</tissue>
    </source>
</reference>
<dbReference type="Proteomes" id="UP001187531">
    <property type="component" value="Unassembled WGS sequence"/>
</dbReference>
<protein>
    <recommendedName>
        <fullName evidence="2">Sister chromatid cohesion protein DCC1</fullName>
    </recommendedName>
</protein>